<dbReference type="OrthoDB" id="9126739at2"/>
<name>A0A240E2V0_9BURK</name>
<organism evidence="1 2">
    <name type="scientific">Polynucleobacter meluiroseus</name>
    <dbReference type="NCBI Taxonomy" id="1938814"/>
    <lineage>
        <taxon>Bacteria</taxon>
        <taxon>Pseudomonadati</taxon>
        <taxon>Pseudomonadota</taxon>
        <taxon>Betaproteobacteria</taxon>
        <taxon>Burkholderiales</taxon>
        <taxon>Burkholderiaceae</taxon>
        <taxon>Polynucleobacter</taxon>
    </lineage>
</organism>
<sequence length="283" mass="33440">MKKLQAFGEGWKEIGQYGTFRHDFFYKFLQISPSYQLAYKKLIKKEQISTDAMPKDFDVILDNFKKFGNVFDSNYIFWWHDIGHKIFERNGNTNLAFSIDTSLSKDELIKQFTELVDRIKVQHDLTVNDGIKLLSNKITAHSLHRRHYIVMAKAEFFLNKVKKEQNWTLALFCNLSKKFKDFSQEDLEQTPNSEDNKIYLNILTSNALKEAYWIAENAARGKFPCLDKIDSELKFDYRFLNKFYVNFHKNLISTMLDAERNGDNYMKFIDPSKLVKGRKKKSN</sequence>
<protein>
    <submittedName>
        <fullName evidence="1">Uncharacterized protein</fullName>
    </submittedName>
</protein>
<gene>
    <name evidence="1" type="ORF">SAMN06295945_1953</name>
</gene>
<dbReference type="EMBL" id="OANS01000005">
    <property type="protein sequence ID" value="SNX29573.1"/>
    <property type="molecule type" value="Genomic_DNA"/>
</dbReference>
<dbReference type="AlphaFoldDB" id="A0A240E2V0"/>
<accession>A0A240E2V0</accession>
<evidence type="ECO:0000313" key="2">
    <source>
        <dbReference type="Proteomes" id="UP000218069"/>
    </source>
</evidence>
<dbReference type="RefSeq" id="WP_096674753.1">
    <property type="nucleotide sequence ID" value="NZ_OANS01000005.1"/>
</dbReference>
<keyword evidence="2" id="KW-1185">Reference proteome</keyword>
<reference evidence="2" key="1">
    <citation type="submission" date="2017-08" db="EMBL/GenBank/DDBJ databases">
        <authorList>
            <person name="Varghese N."/>
            <person name="Submissions S."/>
        </authorList>
    </citation>
    <scope>NUCLEOTIDE SEQUENCE [LARGE SCALE GENOMIC DNA]</scope>
    <source>
        <strain evidence="2">AP-Melu-1000-B4</strain>
    </source>
</reference>
<evidence type="ECO:0000313" key="1">
    <source>
        <dbReference type="EMBL" id="SNX29573.1"/>
    </source>
</evidence>
<dbReference type="Proteomes" id="UP000218069">
    <property type="component" value="Unassembled WGS sequence"/>
</dbReference>
<proteinExistence type="predicted"/>